<dbReference type="VEuPathDB" id="VectorBase:AMEM21_006271"/>
<organism evidence="2 3">
    <name type="scientific">Anopheles merus</name>
    <name type="common">Mosquito</name>
    <dbReference type="NCBI Taxonomy" id="30066"/>
    <lineage>
        <taxon>Eukaryota</taxon>
        <taxon>Metazoa</taxon>
        <taxon>Ecdysozoa</taxon>
        <taxon>Arthropoda</taxon>
        <taxon>Hexapoda</taxon>
        <taxon>Insecta</taxon>
        <taxon>Pterygota</taxon>
        <taxon>Neoptera</taxon>
        <taxon>Endopterygota</taxon>
        <taxon>Diptera</taxon>
        <taxon>Nematocera</taxon>
        <taxon>Culicoidea</taxon>
        <taxon>Culicidae</taxon>
        <taxon>Anophelinae</taxon>
        <taxon>Anopheles</taxon>
    </lineage>
</organism>
<feature type="region of interest" description="Disordered" evidence="1">
    <location>
        <begin position="328"/>
        <end position="398"/>
    </location>
</feature>
<feature type="region of interest" description="Disordered" evidence="1">
    <location>
        <begin position="1"/>
        <end position="28"/>
    </location>
</feature>
<name>A0A182V2A4_ANOME</name>
<reference evidence="2" key="1">
    <citation type="submission" date="2020-05" db="UniProtKB">
        <authorList>
            <consortium name="EnsemblMetazoa"/>
        </authorList>
    </citation>
    <scope>IDENTIFICATION</scope>
    <source>
        <strain evidence="2">MAF</strain>
    </source>
</reference>
<feature type="compositionally biased region" description="Low complexity" evidence="1">
    <location>
        <begin position="352"/>
        <end position="361"/>
    </location>
</feature>
<dbReference type="AlphaFoldDB" id="A0A182V2A4"/>
<feature type="region of interest" description="Disordered" evidence="1">
    <location>
        <begin position="520"/>
        <end position="552"/>
    </location>
</feature>
<feature type="region of interest" description="Disordered" evidence="1">
    <location>
        <begin position="462"/>
        <end position="482"/>
    </location>
</feature>
<feature type="compositionally biased region" description="Acidic residues" evidence="1">
    <location>
        <begin position="333"/>
        <end position="351"/>
    </location>
</feature>
<feature type="region of interest" description="Disordered" evidence="1">
    <location>
        <begin position="255"/>
        <end position="283"/>
    </location>
</feature>
<keyword evidence="3" id="KW-1185">Reference proteome</keyword>
<evidence type="ECO:0000256" key="1">
    <source>
        <dbReference type="SAM" id="MobiDB-lite"/>
    </source>
</evidence>
<feature type="compositionally biased region" description="Acidic residues" evidence="1">
    <location>
        <begin position="462"/>
        <end position="471"/>
    </location>
</feature>
<dbReference type="EnsemblMetazoa" id="AMEM007670-RA">
    <property type="protein sequence ID" value="AMEM007670-PA"/>
    <property type="gene ID" value="AMEM007670"/>
</dbReference>
<sequence length="611" mass="67396">MGCASSSPLINGGGPGGVIETAKEAATKTASDVLHAGEAAINDVGEHVKGAVQNVTHELENVLGGKKDNKSDHVNEDDGHEPATNGHDSGDNPDYQIIRLKGSKQNSVEETEKMENAKNDLLTKAQSFGDDTDRMADDLMKETEELMRDAETGIAHSEMTTRITSNEDEPEIERILAGAGTEEEGTAPDSPKATLNTLSVPAAKEEGMPMDAMPPAADKADVQDTTQVWPIPPQISIDGESVTSSEEYFRMEVQKATSTHTPGRTVARRPINLNRPPPPSTAASDRVQRFIFKLNSIILSDIEERMDEDGSIVRQLERNPDRVVELLSKSSLEDDEEVDGAEVDDGEEGADETTGVSVTTRTGRRKMPHGIRRQQSMSVEETTDPTMEHPSNECAETQQNAPNLDDQQQLVLLRDVPPAVRLRALMRFKSLDSSTTDGTMVEMQKHKARRRRMKSLDTIAADDENEGEEQESAVMGEERDQDTLTDMSYDPEEEERICEELLAELRALEEADRAEAEGKLALNENELPSGGDATETGDQSITTVQGEGDGHKTAWEKLQDYLQRVPKRRSSNYDLFYENDEEMLKTLFKRTKLKLMFHYSESSSGSSDDTM</sequence>
<feature type="compositionally biased region" description="Basic residues" evidence="1">
    <location>
        <begin position="362"/>
        <end position="372"/>
    </location>
</feature>
<evidence type="ECO:0000313" key="2">
    <source>
        <dbReference type="EnsemblMetazoa" id="AMEM007670-PA"/>
    </source>
</evidence>
<feature type="compositionally biased region" description="Basic and acidic residues" evidence="1">
    <location>
        <begin position="57"/>
        <end position="81"/>
    </location>
</feature>
<proteinExistence type="predicted"/>
<dbReference type="Proteomes" id="UP000075903">
    <property type="component" value="Unassembled WGS sequence"/>
</dbReference>
<dbReference type="VEuPathDB" id="VectorBase:AMEM21_011649"/>
<dbReference type="VEuPathDB" id="VectorBase:AMEM007670"/>
<feature type="compositionally biased region" description="Polar residues" evidence="1">
    <location>
        <begin position="536"/>
        <end position="545"/>
    </location>
</feature>
<protein>
    <submittedName>
        <fullName evidence="2">Uncharacterized protein</fullName>
    </submittedName>
</protein>
<accession>A0A182V2A4</accession>
<feature type="region of interest" description="Disordered" evidence="1">
    <location>
        <begin position="56"/>
        <end position="132"/>
    </location>
</feature>
<evidence type="ECO:0000313" key="3">
    <source>
        <dbReference type="Proteomes" id="UP000075903"/>
    </source>
</evidence>